<feature type="transmembrane region" description="Helical" evidence="1">
    <location>
        <begin position="208"/>
        <end position="229"/>
    </location>
</feature>
<accession>A0A5N0TGH2</accession>
<feature type="domain" description="YdbS-like PH" evidence="2">
    <location>
        <begin position="448"/>
        <end position="522"/>
    </location>
</feature>
<feature type="transmembrane region" description="Helical" evidence="1">
    <location>
        <begin position="401"/>
        <end position="424"/>
    </location>
</feature>
<dbReference type="EMBL" id="VYXP01000001">
    <property type="protein sequence ID" value="KAA9134152.1"/>
    <property type="molecule type" value="Genomic_DNA"/>
</dbReference>
<keyword evidence="1" id="KW-0812">Transmembrane</keyword>
<name>A0A5N0TGH2_9GAMM</name>
<comment type="caution">
    <text evidence="3">The sequence shown here is derived from an EMBL/GenBank/DDBJ whole genome shotgun (WGS) entry which is preliminary data.</text>
</comment>
<dbReference type="PANTHER" id="PTHR34473:SF2">
    <property type="entry name" value="UPF0699 TRANSMEMBRANE PROTEIN YDBT"/>
    <property type="match status" value="1"/>
</dbReference>
<feature type="transmembrane region" description="Helical" evidence="1">
    <location>
        <begin position="39"/>
        <end position="64"/>
    </location>
</feature>
<dbReference type="Proteomes" id="UP000325372">
    <property type="component" value="Unassembled WGS sequence"/>
</dbReference>
<feature type="domain" description="YdbS-like PH" evidence="2">
    <location>
        <begin position="92"/>
        <end position="170"/>
    </location>
</feature>
<keyword evidence="1" id="KW-1133">Transmembrane helix</keyword>
<reference evidence="3 4" key="1">
    <citation type="submission" date="2019-09" db="EMBL/GenBank/DDBJ databases">
        <title>Wenzhouxiangella sp. Genome sequencing and assembly.</title>
        <authorList>
            <person name="Zhang R."/>
        </authorList>
    </citation>
    <scope>NUCLEOTIDE SEQUENCE [LARGE SCALE GENOMIC DNA]</scope>
    <source>
        <strain evidence="3 4">W260</strain>
    </source>
</reference>
<feature type="transmembrane region" description="Helical" evidence="1">
    <location>
        <begin position="262"/>
        <end position="289"/>
    </location>
</feature>
<protein>
    <submittedName>
        <fullName evidence="3">PH domain-containing protein</fullName>
    </submittedName>
</protein>
<feature type="transmembrane region" description="Helical" evidence="1">
    <location>
        <begin position="430"/>
        <end position="448"/>
    </location>
</feature>
<evidence type="ECO:0000313" key="3">
    <source>
        <dbReference type="EMBL" id="KAA9134152.1"/>
    </source>
</evidence>
<dbReference type="Pfam" id="PF03703">
    <property type="entry name" value="bPH_2"/>
    <property type="match status" value="2"/>
</dbReference>
<dbReference type="PIRSF" id="PIRSF026631">
    <property type="entry name" value="UCP026631"/>
    <property type="match status" value="1"/>
</dbReference>
<gene>
    <name evidence="3" type="ORF">F3N42_01000</name>
</gene>
<dbReference type="InterPro" id="IPR014529">
    <property type="entry name" value="UCP026631"/>
</dbReference>
<evidence type="ECO:0000256" key="1">
    <source>
        <dbReference type="SAM" id="Phobius"/>
    </source>
</evidence>
<dbReference type="InterPro" id="IPR005182">
    <property type="entry name" value="YdbS-like_PH"/>
</dbReference>
<evidence type="ECO:0000259" key="2">
    <source>
        <dbReference type="Pfam" id="PF03703"/>
    </source>
</evidence>
<keyword evidence="1" id="KW-0472">Membrane</keyword>
<feature type="transmembrane region" description="Helical" evidence="1">
    <location>
        <begin position="70"/>
        <end position="93"/>
    </location>
</feature>
<proteinExistence type="predicted"/>
<sequence>MPSDCGKRSWRVADMAETDVPQAGGDDWKRVSPLAALDFLVVMVRHGFIQALPAFAVLVASAFNSERLDLAWVLGLGVLVVLAGAAWSVLSYLRFGYREQPGRIEVRKGVLHRETLKVAFDRIQNVAVHEPFYMRPFGMAAVGIDTAGSSGKEIRLPGIALEPARQMRQRLVLAAEGHDGEHGGTVEADDGREHVRGQVLLRLSRQDVVIAGLTANFMIWVAVAFATVMGSGDTAENLLAWVGARLDLAGIADALRQTGGPWLLGLAASLAFLLAVMVLPLISVIGALFRYDGFTLSVDGDRFRCASGLLSRHDNSVRTHKIQAVTWKQSAVGLLFARFNLQLRQASAGTAAGAEIQPGAPGQRAFQVPSLRPGEATDLTAKFLPGCDAGAPRLTGVDGRAFMLVNAGFVLAPITLGMVTAALLVHPAFLVVWCVIATLVIAITWRCWKQAGWAVVGDHAVTRRGFIGSSSTWFPLSKVQRVDLVQTPLQARRGLAHLVIHLASHSMTVFWMRFEDAERLRDLAIAQAETSRQPWF</sequence>
<dbReference type="PANTHER" id="PTHR34473">
    <property type="entry name" value="UPF0699 TRANSMEMBRANE PROTEIN YDBS"/>
    <property type="match status" value="1"/>
</dbReference>
<keyword evidence="4" id="KW-1185">Reference proteome</keyword>
<organism evidence="3 4">
    <name type="scientific">Marinihelvus fidelis</name>
    <dbReference type="NCBI Taxonomy" id="2613842"/>
    <lineage>
        <taxon>Bacteria</taxon>
        <taxon>Pseudomonadati</taxon>
        <taxon>Pseudomonadota</taxon>
        <taxon>Gammaproteobacteria</taxon>
        <taxon>Chromatiales</taxon>
        <taxon>Wenzhouxiangellaceae</taxon>
        <taxon>Marinihelvus</taxon>
    </lineage>
</organism>
<dbReference type="AlphaFoldDB" id="A0A5N0TGH2"/>
<evidence type="ECO:0000313" key="4">
    <source>
        <dbReference type="Proteomes" id="UP000325372"/>
    </source>
</evidence>